<keyword evidence="2" id="KW-1185">Reference proteome</keyword>
<dbReference type="EMBL" id="JAMXLR010000092">
    <property type="protein sequence ID" value="MCO6047646.1"/>
    <property type="molecule type" value="Genomic_DNA"/>
</dbReference>
<organism evidence="1 2">
    <name type="scientific">Aeoliella straminimaris</name>
    <dbReference type="NCBI Taxonomy" id="2954799"/>
    <lineage>
        <taxon>Bacteria</taxon>
        <taxon>Pseudomonadati</taxon>
        <taxon>Planctomycetota</taxon>
        <taxon>Planctomycetia</taxon>
        <taxon>Pirellulales</taxon>
        <taxon>Lacipirellulaceae</taxon>
        <taxon>Aeoliella</taxon>
    </lineage>
</organism>
<sequence>MASSSDLAVSEINQELGRLCSHLNGRSLNYTAQMQLWAAPDMAGEPIDEIIKSAVSKQSKLGGCTVSSTDELIEELTACVNYDGDAGSHPSPGFANSKQGVEIVASLVQRLRNLALGGDVYSFWLTEGHPFYPVFWDFAFLVEHGPDAYVFIGSSSD</sequence>
<evidence type="ECO:0000313" key="1">
    <source>
        <dbReference type="EMBL" id="MCO6047646.1"/>
    </source>
</evidence>
<reference evidence="1" key="1">
    <citation type="submission" date="2022-06" db="EMBL/GenBank/DDBJ databases">
        <title>Aeoliella straminimaris, a novel planctomycete from sediments.</title>
        <authorList>
            <person name="Vitorino I.R."/>
            <person name="Lage O.M."/>
        </authorList>
    </citation>
    <scope>NUCLEOTIDE SEQUENCE</scope>
    <source>
        <strain evidence="1">ICT_H6.2</strain>
    </source>
</reference>
<dbReference type="Proteomes" id="UP001155241">
    <property type="component" value="Unassembled WGS sequence"/>
</dbReference>
<comment type="caution">
    <text evidence="1">The sequence shown here is derived from an EMBL/GenBank/DDBJ whole genome shotgun (WGS) entry which is preliminary data.</text>
</comment>
<gene>
    <name evidence="1" type="ORF">NG895_27390</name>
</gene>
<dbReference type="AlphaFoldDB" id="A0A9X2FIZ0"/>
<dbReference type="RefSeq" id="WP_252855756.1">
    <property type="nucleotide sequence ID" value="NZ_JAMXLR010000092.1"/>
</dbReference>
<protein>
    <submittedName>
        <fullName evidence="1">Uncharacterized protein</fullName>
    </submittedName>
</protein>
<proteinExistence type="predicted"/>
<accession>A0A9X2FIZ0</accession>
<name>A0A9X2FIZ0_9BACT</name>
<evidence type="ECO:0000313" key="2">
    <source>
        <dbReference type="Proteomes" id="UP001155241"/>
    </source>
</evidence>